<keyword evidence="1" id="KW-0812">Transmembrane</keyword>
<evidence type="ECO:0000313" key="2">
    <source>
        <dbReference type="EMBL" id="RFU38902.1"/>
    </source>
</evidence>
<name>A0A372JFW6_9ACTN</name>
<dbReference type="SUPFAM" id="SSF52540">
    <property type="entry name" value="P-loop containing nucleoside triphosphate hydrolases"/>
    <property type="match status" value="1"/>
</dbReference>
<comment type="caution">
    <text evidence="2">The sequence shown here is derived from an EMBL/GenBank/DDBJ whole genome shotgun (WGS) entry which is preliminary data.</text>
</comment>
<keyword evidence="1" id="KW-1133">Transmembrane helix</keyword>
<accession>A0A372JFW6</accession>
<dbReference type="AlphaFoldDB" id="A0A372JFW6"/>
<organism evidence="2 3">
    <name type="scientific">Actinomadura logoneensis</name>
    <dbReference type="NCBI Taxonomy" id="2293572"/>
    <lineage>
        <taxon>Bacteria</taxon>
        <taxon>Bacillati</taxon>
        <taxon>Actinomycetota</taxon>
        <taxon>Actinomycetes</taxon>
        <taxon>Streptosporangiales</taxon>
        <taxon>Thermomonosporaceae</taxon>
        <taxon>Actinomadura</taxon>
    </lineage>
</organism>
<dbReference type="Gene3D" id="3.40.50.300">
    <property type="entry name" value="P-loop containing nucleotide triphosphate hydrolases"/>
    <property type="match status" value="1"/>
</dbReference>
<protein>
    <recommendedName>
        <fullName evidence="4">NACHT domain-containing protein</fullName>
    </recommendedName>
</protein>
<keyword evidence="3" id="KW-1185">Reference proteome</keyword>
<reference evidence="2 3" key="1">
    <citation type="submission" date="2018-08" db="EMBL/GenBank/DDBJ databases">
        <title>Actinomadura jelena sp. nov., a novel Actinomycete isolated from soil in Chad.</title>
        <authorList>
            <person name="Shi L."/>
        </authorList>
    </citation>
    <scope>NUCLEOTIDE SEQUENCE [LARGE SCALE GENOMIC DNA]</scope>
    <source>
        <strain evidence="2 3">NEAU-G17</strain>
    </source>
</reference>
<gene>
    <name evidence="2" type="ORF">DZF91_25235</name>
</gene>
<sequence>MTEPERVALRVLAAACTALPLGAAVLVSLAEAAREWGRHDSHSTDWIAIAVALAPMLTGSLLWTRRVARSAPPAPPTPEQVERARERLAAAVLVQWRTEAAVRRLDDPAPLAVRWRLSGPMDRPEHALPRPAGPGGPFHGGIVGDGDRIPELAARFRALPRRRLMITGGPGAGKTTLAVLLVRELLEDPEPGEPVPVLLPLTGWDPAAEPLGPWLARRVGEQCPSLLAADVGRDAPAELVGRGLVLPVLDGLDEQPEALRPVVLAALNSTGWPASRPLVLTGRTREYADAVAAPGGDVLTGA</sequence>
<feature type="transmembrane region" description="Helical" evidence="1">
    <location>
        <begin position="46"/>
        <end position="63"/>
    </location>
</feature>
<evidence type="ECO:0008006" key="4">
    <source>
        <dbReference type="Google" id="ProtNLM"/>
    </source>
</evidence>
<keyword evidence="1" id="KW-0472">Membrane</keyword>
<proteinExistence type="predicted"/>
<dbReference type="EMBL" id="QURH01000659">
    <property type="protein sequence ID" value="RFU38902.1"/>
    <property type="molecule type" value="Genomic_DNA"/>
</dbReference>
<evidence type="ECO:0000256" key="1">
    <source>
        <dbReference type="SAM" id="Phobius"/>
    </source>
</evidence>
<feature type="non-terminal residue" evidence="2">
    <location>
        <position position="302"/>
    </location>
</feature>
<evidence type="ECO:0000313" key="3">
    <source>
        <dbReference type="Proteomes" id="UP000261811"/>
    </source>
</evidence>
<dbReference type="Proteomes" id="UP000261811">
    <property type="component" value="Unassembled WGS sequence"/>
</dbReference>
<dbReference type="InterPro" id="IPR027417">
    <property type="entry name" value="P-loop_NTPase"/>
</dbReference>